<evidence type="ECO:0000313" key="2">
    <source>
        <dbReference type="EMBL" id="SNS86457.1"/>
    </source>
</evidence>
<accession>A0A239HYJ1</accession>
<dbReference type="InterPro" id="IPR032557">
    <property type="entry name" value="DUF4935"/>
</dbReference>
<reference evidence="3" key="1">
    <citation type="submission" date="2017-06" db="EMBL/GenBank/DDBJ databases">
        <authorList>
            <person name="Varghese N."/>
            <person name="Submissions S."/>
        </authorList>
    </citation>
    <scope>NUCLEOTIDE SEQUENCE [LARGE SCALE GENOMIC DNA]</scope>
    <source>
        <strain evidence="3">DSM 22348</strain>
    </source>
</reference>
<organism evidence="2 3">
    <name type="scientific">Pseudomonas japonica</name>
    <dbReference type="NCBI Taxonomy" id="256466"/>
    <lineage>
        <taxon>Bacteria</taxon>
        <taxon>Pseudomonadati</taxon>
        <taxon>Pseudomonadota</taxon>
        <taxon>Gammaproteobacteria</taxon>
        <taxon>Pseudomonadales</taxon>
        <taxon>Pseudomonadaceae</taxon>
        <taxon>Pseudomonas</taxon>
    </lineage>
</organism>
<dbReference type="OrthoDB" id="7010539at2"/>
<name>A0A239HYJ1_9PSED</name>
<feature type="domain" description="DUF4935" evidence="1">
    <location>
        <begin position="3"/>
        <end position="162"/>
    </location>
</feature>
<protein>
    <recommendedName>
        <fullName evidence="1">DUF4935 domain-containing protein</fullName>
    </recommendedName>
</protein>
<dbReference type="AlphaFoldDB" id="A0A239HYJ1"/>
<sequence>MWIFLDTNIYYNQWNLDGANFNAFRNFCNNTGAKLLLPEIVRREVQNKYESEVSAAQTELNKAAQKLTKLGVTDHGVSGTVANINYDFYAVVREQFRRVLDVPYGAVPHSDLVTKALAPKLPFRDGEKGYRDALMWLSVLDFARSLNYQGDIHFINNNSKDFYLNKSGSLELHPDLKQDIIDREIIATVIPYVALNDFVEARVPKDQHGIVWNEFYDEYNGELDRAVSMAAIEWLDDAPLVELRASFTAAGYPSAIMEGAFAANFEDWDGVEDSSILSMRKIDDERYFIDYGFDLRQLEVKLISPTSGHSYSFGNFGGYIDTEVDNEITTTTFFMRADFTASVIFNVESGQVEKVDMNGITIRSRH</sequence>
<dbReference type="RefSeq" id="WP_042126147.1">
    <property type="nucleotide sequence ID" value="NZ_FZOL01000017.1"/>
</dbReference>
<dbReference type="EMBL" id="FZOL01000017">
    <property type="protein sequence ID" value="SNS86457.1"/>
    <property type="molecule type" value="Genomic_DNA"/>
</dbReference>
<evidence type="ECO:0000259" key="1">
    <source>
        <dbReference type="Pfam" id="PF16289"/>
    </source>
</evidence>
<keyword evidence="3" id="KW-1185">Reference proteome</keyword>
<proteinExistence type="predicted"/>
<dbReference type="Pfam" id="PF16289">
    <property type="entry name" value="PIN_12"/>
    <property type="match status" value="1"/>
</dbReference>
<evidence type="ECO:0000313" key="3">
    <source>
        <dbReference type="Proteomes" id="UP000198407"/>
    </source>
</evidence>
<gene>
    <name evidence="2" type="ORF">SAMN05444352_11714</name>
</gene>
<dbReference type="Proteomes" id="UP000198407">
    <property type="component" value="Unassembled WGS sequence"/>
</dbReference>